<protein>
    <submittedName>
        <fullName evidence="1">Uncharacterized protein</fullName>
    </submittedName>
</protein>
<keyword evidence="2" id="KW-1185">Reference proteome</keyword>
<dbReference type="Proteomes" id="UP000688137">
    <property type="component" value="Unassembled WGS sequence"/>
</dbReference>
<dbReference type="AlphaFoldDB" id="A0A8S1QWR7"/>
<comment type="caution">
    <text evidence="1">The sequence shown here is derived from an EMBL/GenBank/DDBJ whole genome shotgun (WGS) entry which is preliminary data.</text>
</comment>
<dbReference type="EMBL" id="CAJJDM010000276">
    <property type="protein sequence ID" value="CAD8118860.1"/>
    <property type="molecule type" value="Genomic_DNA"/>
</dbReference>
<dbReference type="OMA" id="FINQWGI"/>
<evidence type="ECO:0000313" key="1">
    <source>
        <dbReference type="EMBL" id="CAD8118860.1"/>
    </source>
</evidence>
<evidence type="ECO:0000313" key="2">
    <source>
        <dbReference type="Proteomes" id="UP000688137"/>
    </source>
</evidence>
<gene>
    <name evidence="1" type="ORF">PPRIM_AZ9-3.1.T2670002</name>
</gene>
<reference evidence="1" key="1">
    <citation type="submission" date="2021-01" db="EMBL/GenBank/DDBJ databases">
        <authorList>
            <consortium name="Genoscope - CEA"/>
            <person name="William W."/>
        </authorList>
    </citation>
    <scope>NUCLEOTIDE SEQUENCE</scope>
</reference>
<proteinExistence type="predicted"/>
<organism evidence="1 2">
    <name type="scientific">Paramecium primaurelia</name>
    <dbReference type="NCBI Taxonomy" id="5886"/>
    <lineage>
        <taxon>Eukaryota</taxon>
        <taxon>Sar</taxon>
        <taxon>Alveolata</taxon>
        <taxon>Ciliophora</taxon>
        <taxon>Intramacronucleata</taxon>
        <taxon>Oligohymenophorea</taxon>
        <taxon>Peniculida</taxon>
        <taxon>Parameciidae</taxon>
        <taxon>Paramecium</taxon>
    </lineage>
</organism>
<sequence length="66" mass="7613">MIPIQCHNHITEASNYITTLLISQEKIFQAKGALILKGEFINQWGIDLKTFFKQKGSCFIEDLQKK</sequence>
<accession>A0A8S1QWR7</accession>
<name>A0A8S1QWR7_PARPR</name>